<dbReference type="HOGENOM" id="CLU_103374_0_0_11"/>
<feature type="transmembrane region" description="Helical" evidence="1">
    <location>
        <begin position="157"/>
        <end position="177"/>
    </location>
</feature>
<evidence type="ECO:0000313" key="2">
    <source>
        <dbReference type="EMBL" id="ACU53021.1"/>
    </source>
</evidence>
<dbReference type="RefSeq" id="WP_012784140.1">
    <property type="nucleotide sequence ID" value="NC_013124.1"/>
</dbReference>
<reference evidence="2 3" key="1">
    <citation type="journal article" date="2009" name="Stand. Genomic Sci.">
        <title>Complete genome sequence of Acidimicrobium ferrooxidans type strain (ICP).</title>
        <authorList>
            <person name="Clum A."/>
            <person name="Nolan M."/>
            <person name="Lang E."/>
            <person name="Glavina Del Rio T."/>
            <person name="Tice H."/>
            <person name="Copeland A."/>
            <person name="Cheng J.F."/>
            <person name="Lucas S."/>
            <person name="Chen F."/>
            <person name="Bruce D."/>
            <person name="Goodwin L."/>
            <person name="Pitluck S."/>
            <person name="Ivanova N."/>
            <person name="Mavrommatis K."/>
            <person name="Mikhailova N."/>
            <person name="Pati A."/>
            <person name="Chen A."/>
            <person name="Palaniappan K."/>
            <person name="Goker M."/>
            <person name="Spring S."/>
            <person name="Land M."/>
            <person name="Hauser L."/>
            <person name="Chang Y.J."/>
            <person name="Jeffries C.C."/>
            <person name="Chain P."/>
            <person name="Bristow J."/>
            <person name="Eisen J.A."/>
            <person name="Markowitz V."/>
            <person name="Hugenholtz P."/>
            <person name="Kyrpides N.C."/>
            <person name="Klenk H.P."/>
            <person name="Lapidus A."/>
        </authorList>
    </citation>
    <scope>NUCLEOTIDE SEQUENCE [LARGE SCALE GENOMIC DNA]</scope>
    <source>
        <strain evidence="3">DSM 10331 / JCM 15462 / NBRC 103882 / ICP</strain>
    </source>
</reference>
<keyword evidence="1" id="KW-0812">Transmembrane</keyword>
<feature type="transmembrane region" description="Helical" evidence="1">
    <location>
        <begin position="40"/>
        <end position="61"/>
    </location>
</feature>
<dbReference type="STRING" id="525909.Afer_0046"/>
<dbReference type="OrthoDB" id="5245057at2"/>
<feature type="transmembrane region" description="Helical" evidence="1">
    <location>
        <begin position="105"/>
        <end position="126"/>
    </location>
</feature>
<dbReference type="EMBL" id="CP001631">
    <property type="protein sequence ID" value="ACU53021.1"/>
    <property type="molecule type" value="Genomic_DNA"/>
</dbReference>
<feature type="transmembrane region" description="Helical" evidence="1">
    <location>
        <begin position="81"/>
        <end position="99"/>
    </location>
</feature>
<evidence type="ECO:0000256" key="1">
    <source>
        <dbReference type="SAM" id="Phobius"/>
    </source>
</evidence>
<dbReference type="AlphaFoldDB" id="C7M1H2"/>
<protein>
    <submittedName>
        <fullName evidence="2">Uncharacterized protein</fullName>
    </submittedName>
</protein>
<dbReference type="Proteomes" id="UP000000771">
    <property type="component" value="Chromosome"/>
</dbReference>
<dbReference type="eggNOG" id="ENOG502ZF8S">
    <property type="taxonomic scope" value="Bacteria"/>
</dbReference>
<keyword evidence="1" id="KW-0472">Membrane</keyword>
<keyword evidence="1" id="KW-1133">Transmembrane helix</keyword>
<feature type="transmembrane region" description="Helical" evidence="1">
    <location>
        <begin position="7"/>
        <end position="28"/>
    </location>
</feature>
<accession>C7M1H2</accession>
<proteinExistence type="predicted"/>
<gene>
    <name evidence="2" type="ordered locus">Afer_0046</name>
</gene>
<keyword evidence="3" id="KW-1185">Reference proteome</keyword>
<feature type="transmembrane region" description="Helical" evidence="1">
    <location>
        <begin position="133"/>
        <end position="151"/>
    </location>
</feature>
<dbReference type="KEGG" id="afo:Afer_0046"/>
<evidence type="ECO:0000313" key="3">
    <source>
        <dbReference type="Proteomes" id="UP000000771"/>
    </source>
</evidence>
<organism evidence="2 3">
    <name type="scientific">Acidimicrobium ferrooxidans (strain DSM 10331 / JCM 15462 / NBRC 103882 / ICP)</name>
    <dbReference type="NCBI Taxonomy" id="525909"/>
    <lineage>
        <taxon>Bacteria</taxon>
        <taxon>Bacillati</taxon>
        <taxon>Actinomycetota</taxon>
        <taxon>Acidimicrobiia</taxon>
        <taxon>Acidimicrobiales</taxon>
        <taxon>Acidimicrobiaceae</taxon>
        <taxon>Acidimicrobium</taxon>
    </lineage>
</organism>
<sequence>MLRTKTLDRLLAADLALFGALLLVAIWYPSSAIDGYGISYYLTHLDSFIPLAIGFVLCAVLSWRAGRDLPTTGGLGVLRRALRMMAVLIVGIAFTPYTWGTLFDWTHQTLGSILFVEQLLMSGWIWWRYARSWFNATMIVMQIVGGVMALLSLPNDGIMVLFQGEVIFQIGFSFLLFHSLSRLIPDELEAQLPLHRHDEPPIGQARAHS</sequence>
<name>C7M1H2_ACIFD</name>